<accession>M7SBX3</accession>
<evidence type="ECO:0000313" key="3">
    <source>
        <dbReference type="Proteomes" id="UP000012174"/>
    </source>
</evidence>
<proteinExistence type="predicted"/>
<evidence type="ECO:0000313" key="2">
    <source>
        <dbReference type="EMBL" id="EMR61637.1"/>
    </source>
</evidence>
<sequence length="94" mass="9821">MQFTTATFTIMAALAGFVAADSCNSGGVYCGYSLIAKGDYRDDIVTELSASGYSTDETSIQQSLFNCLDNGQIDVTSYCANGCVGGDSSDDYCS</sequence>
<dbReference type="EMBL" id="KB707576">
    <property type="protein sequence ID" value="EMR61637.1"/>
    <property type="molecule type" value="Genomic_DNA"/>
</dbReference>
<organism evidence="2 3">
    <name type="scientific">Eutypa lata (strain UCR-EL1)</name>
    <name type="common">Grapevine dieback disease fungus</name>
    <name type="synonym">Eutypa armeniacae</name>
    <dbReference type="NCBI Taxonomy" id="1287681"/>
    <lineage>
        <taxon>Eukaryota</taxon>
        <taxon>Fungi</taxon>
        <taxon>Dikarya</taxon>
        <taxon>Ascomycota</taxon>
        <taxon>Pezizomycotina</taxon>
        <taxon>Sordariomycetes</taxon>
        <taxon>Xylariomycetidae</taxon>
        <taxon>Xylariales</taxon>
        <taxon>Diatrypaceae</taxon>
        <taxon>Eutypa</taxon>
    </lineage>
</organism>
<keyword evidence="3" id="KW-1185">Reference proteome</keyword>
<protein>
    <submittedName>
        <fullName evidence="2">Uncharacterized protein</fullName>
    </submittedName>
</protein>
<dbReference type="OMA" id="CQTGLQY"/>
<reference evidence="3" key="1">
    <citation type="journal article" date="2013" name="Genome Announc.">
        <title>Draft genome sequence of the grapevine dieback fungus Eutypa lata UCR-EL1.</title>
        <authorList>
            <person name="Blanco-Ulate B."/>
            <person name="Rolshausen P.E."/>
            <person name="Cantu D."/>
        </authorList>
    </citation>
    <scope>NUCLEOTIDE SEQUENCE [LARGE SCALE GENOMIC DNA]</scope>
    <source>
        <strain evidence="3">UCR-EL1</strain>
    </source>
</reference>
<dbReference type="Proteomes" id="UP000012174">
    <property type="component" value="Unassembled WGS sequence"/>
</dbReference>
<dbReference type="AlphaFoldDB" id="M7SBX3"/>
<dbReference type="STRING" id="1287681.M7SBX3"/>
<gene>
    <name evidence="2" type="ORF">UCREL1_11432</name>
</gene>
<dbReference type="eggNOG" id="ENOG502SSHG">
    <property type="taxonomic scope" value="Eukaryota"/>
</dbReference>
<dbReference type="OrthoDB" id="4186099at2759"/>
<dbReference type="KEGG" id="ela:UCREL1_11432"/>
<feature type="chain" id="PRO_5004084450" evidence="1">
    <location>
        <begin position="21"/>
        <end position="94"/>
    </location>
</feature>
<evidence type="ECO:0000256" key="1">
    <source>
        <dbReference type="SAM" id="SignalP"/>
    </source>
</evidence>
<name>M7SBX3_EUTLA</name>
<feature type="signal peptide" evidence="1">
    <location>
        <begin position="1"/>
        <end position="20"/>
    </location>
</feature>
<keyword evidence="1" id="KW-0732">Signal</keyword>
<dbReference type="HOGENOM" id="CLU_138695_1_0_1"/>